<proteinExistence type="predicted"/>
<protein>
    <submittedName>
        <fullName evidence="1">Uncharacterized protein</fullName>
    </submittedName>
</protein>
<name>A0ACB7XTQ3_9ERIC</name>
<reference evidence="1 2" key="1">
    <citation type="journal article" date="2021" name="Hortic Res">
        <title>High-quality reference genome and annotation aids understanding of berry development for evergreen blueberry (Vaccinium darrowii).</title>
        <authorList>
            <person name="Yu J."/>
            <person name="Hulse-Kemp A.M."/>
            <person name="Babiker E."/>
            <person name="Staton M."/>
        </authorList>
    </citation>
    <scope>NUCLEOTIDE SEQUENCE [LARGE SCALE GENOMIC DNA]</scope>
    <source>
        <strain evidence="2">cv. NJ 8807/NJ 8810</strain>
        <tissue evidence="1">Young leaf</tissue>
    </source>
</reference>
<dbReference type="EMBL" id="CM037151">
    <property type="protein sequence ID" value="KAH7844423.1"/>
    <property type="molecule type" value="Genomic_DNA"/>
</dbReference>
<dbReference type="Proteomes" id="UP000828048">
    <property type="component" value="Chromosome 1"/>
</dbReference>
<organism evidence="1 2">
    <name type="scientific">Vaccinium darrowii</name>
    <dbReference type="NCBI Taxonomy" id="229202"/>
    <lineage>
        <taxon>Eukaryota</taxon>
        <taxon>Viridiplantae</taxon>
        <taxon>Streptophyta</taxon>
        <taxon>Embryophyta</taxon>
        <taxon>Tracheophyta</taxon>
        <taxon>Spermatophyta</taxon>
        <taxon>Magnoliopsida</taxon>
        <taxon>eudicotyledons</taxon>
        <taxon>Gunneridae</taxon>
        <taxon>Pentapetalae</taxon>
        <taxon>asterids</taxon>
        <taxon>Ericales</taxon>
        <taxon>Ericaceae</taxon>
        <taxon>Vaccinioideae</taxon>
        <taxon>Vaccinieae</taxon>
        <taxon>Vaccinium</taxon>
    </lineage>
</organism>
<evidence type="ECO:0000313" key="2">
    <source>
        <dbReference type="Proteomes" id="UP000828048"/>
    </source>
</evidence>
<comment type="caution">
    <text evidence="1">The sequence shown here is derived from an EMBL/GenBank/DDBJ whole genome shotgun (WGS) entry which is preliminary data.</text>
</comment>
<accession>A0ACB7XTQ3</accession>
<evidence type="ECO:0000313" key="1">
    <source>
        <dbReference type="EMBL" id="KAH7844423.1"/>
    </source>
</evidence>
<keyword evidence="2" id="KW-1185">Reference proteome</keyword>
<sequence length="602" mass="69020">MDAVDRHAVTPNKSRLARTFAKVLNVRAATGVAPDDGTQKTKYRETVKPDSMSNRRQFFGDNDEKLRSKTADMRRFFGDNDEKPRSKTAADRRQSFANKDEKLRSKTADRRQSFDNNDDKLRSKSADRRRSSSDIDEKLRQKIAKEAFLAKLFASVSTLKAAYAQIQFAQSPYDGEAIQAADQIVVSELKKLSGFKQSYLKKQFAIEEFASGKILQLAELQEQKSLLKTYQIMGKKLDSQLRLKDSEIIFLKEKLEETKKENKLIERSLNSSGLLSNPEHLQFSGLKPNHFISAVRQTVKSVQQFARLMINEMELTGWDIDSAAGAIEPDVVFWNKRHKCFAIEAFVCREMFDGFNFPYFLPPSKSSTEQPKKQPRVFFDRFTDLKSFKTREYLVKNPKSKFARFCRTKYFRIVHAKMEESLCGDTNQRNLINSGEFPQTTFFSAFSDMAKRVWLLHCLAFSFEPEASIFEVRKRCRFSEVYMESVCDEPFLSSHGKTRTEPVVAFAVVPGFRIGKTVIQCQRWHATYASWCAEGKMVEEFVMEQLVPPYLLELAVGEIGWWESGSRTRVYAKAVLMVLDVAMREFAVMVGVCLAAAMAYAV</sequence>
<gene>
    <name evidence="1" type="ORF">Vadar_027842</name>
</gene>